<comment type="subcellular location">
    <subcellularLocation>
        <location evidence="1">Cell junction</location>
        <location evidence="1">Tight junction</location>
    </subcellularLocation>
    <subcellularLocation>
        <location evidence="2">Cell membrane</location>
        <topology evidence="2">Multi-pass membrane protein</topology>
    </subcellularLocation>
</comment>
<dbReference type="Proteomes" id="UP000683360">
    <property type="component" value="Unassembled WGS sequence"/>
</dbReference>
<evidence type="ECO:0000256" key="11">
    <source>
        <dbReference type="SAM" id="Phobius"/>
    </source>
</evidence>
<feature type="transmembrane region" description="Helical" evidence="11">
    <location>
        <begin position="83"/>
        <end position="103"/>
    </location>
</feature>
<organism evidence="12 13">
    <name type="scientific">Mytilus edulis</name>
    <name type="common">Blue mussel</name>
    <dbReference type="NCBI Taxonomy" id="6550"/>
    <lineage>
        <taxon>Eukaryota</taxon>
        <taxon>Metazoa</taxon>
        <taxon>Spiralia</taxon>
        <taxon>Lophotrochozoa</taxon>
        <taxon>Mollusca</taxon>
        <taxon>Bivalvia</taxon>
        <taxon>Autobranchia</taxon>
        <taxon>Pteriomorphia</taxon>
        <taxon>Mytilida</taxon>
        <taxon>Mytiloidea</taxon>
        <taxon>Mytilidae</taxon>
        <taxon>Mytilinae</taxon>
        <taxon>Mytilus</taxon>
    </lineage>
</organism>
<comment type="caution">
    <text evidence="12">The sequence shown here is derived from an EMBL/GenBank/DDBJ whole genome shotgun (WGS) entry which is preliminary data.</text>
</comment>
<evidence type="ECO:0000256" key="10">
    <source>
        <dbReference type="SAM" id="MobiDB-lite"/>
    </source>
</evidence>
<comment type="similarity">
    <text evidence="3">Belongs to the claudin family.</text>
</comment>
<keyword evidence="5" id="KW-1003">Cell membrane</keyword>
<feature type="transmembrane region" description="Helical" evidence="11">
    <location>
        <begin position="149"/>
        <end position="170"/>
    </location>
</feature>
<dbReference type="EMBL" id="CAJPWZ010003290">
    <property type="protein sequence ID" value="CAG2256004.1"/>
    <property type="molecule type" value="Genomic_DNA"/>
</dbReference>
<feature type="region of interest" description="Disordered" evidence="10">
    <location>
        <begin position="180"/>
        <end position="234"/>
    </location>
</feature>
<feature type="transmembrane region" description="Helical" evidence="11">
    <location>
        <begin position="9"/>
        <end position="34"/>
    </location>
</feature>
<keyword evidence="13" id="KW-1185">Reference proteome</keyword>
<accession>A0A8S3VEJ0</accession>
<evidence type="ECO:0000256" key="3">
    <source>
        <dbReference type="ARBA" id="ARBA00008295"/>
    </source>
</evidence>
<evidence type="ECO:0008006" key="14">
    <source>
        <dbReference type="Google" id="ProtNLM"/>
    </source>
</evidence>
<gene>
    <name evidence="12" type="ORF">MEDL_67373</name>
</gene>
<feature type="transmembrane region" description="Helical" evidence="11">
    <location>
        <begin position="115"/>
        <end position="137"/>
    </location>
</feature>
<evidence type="ECO:0000256" key="7">
    <source>
        <dbReference type="ARBA" id="ARBA00022949"/>
    </source>
</evidence>
<evidence type="ECO:0000256" key="9">
    <source>
        <dbReference type="ARBA" id="ARBA00023136"/>
    </source>
</evidence>
<keyword evidence="6 11" id="KW-0812">Transmembrane</keyword>
<proteinExistence type="inferred from homology"/>
<keyword evidence="9 11" id="KW-0472">Membrane</keyword>
<keyword evidence="4" id="KW-0796">Tight junction</keyword>
<evidence type="ECO:0000256" key="8">
    <source>
        <dbReference type="ARBA" id="ARBA00022989"/>
    </source>
</evidence>
<name>A0A8S3VEJ0_MYTED</name>
<protein>
    <recommendedName>
        <fullName evidence="14">Claudin</fullName>
    </recommendedName>
</protein>
<dbReference type="PANTHER" id="PTHR12002">
    <property type="entry name" value="CLAUDIN"/>
    <property type="match status" value="1"/>
</dbReference>
<dbReference type="OrthoDB" id="6063642at2759"/>
<evidence type="ECO:0000256" key="1">
    <source>
        <dbReference type="ARBA" id="ARBA00004435"/>
    </source>
</evidence>
<keyword evidence="8 11" id="KW-1133">Transmembrane helix</keyword>
<dbReference type="GO" id="GO:0005886">
    <property type="term" value="C:plasma membrane"/>
    <property type="evidence" value="ECO:0007669"/>
    <property type="project" value="UniProtKB-SubCell"/>
</dbReference>
<dbReference type="AlphaFoldDB" id="A0A8S3VEJ0"/>
<evidence type="ECO:0000313" key="13">
    <source>
        <dbReference type="Proteomes" id="UP000683360"/>
    </source>
</evidence>
<dbReference type="GO" id="GO:0005923">
    <property type="term" value="C:bicellular tight junction"/>
    <property type="evidence" value="ECO:0007669"/>
    <property type="project" value="UniProtKB-SubCell"/>
</dbReference>
<sequence length="258" mass="28825">MERRKHRGLVVVGFLMSLIGFVAHGVASYLPYWYSQSGAGYSYHGGLWQFCYKESDDDDLTCKDVKNLWKDGVPWYQRACQGLAIGATLLTLIGIIIIIVKLCKGTEPGWKKAYPVSRVLFFVGGLMIFGVTGLWTGNHEKYVRENKSFAYWIEIGAGFLLIVSAILLAIRKYAPSDPYRTPTAQSHPSMTPAAQSHPSMTPSAQSYPNTMPTPQSYPNTMPTPQLYPNTTPAAQPYQYMPPPVQAYPYMANQGFARY</sequence>
<dbReference type="Gene3D" id="1.20.140.150">
    <property type="match status" value="1"/>
</dbReference>
<evidence type="ECO:0000256" key="6">
    <source>
        <dbReference type="ARBA" id="ARBA00022692"/>
    </source>
</evidence>
<dbReference type="InterPro" id="IPR004031">
    <property type="entry name" value="PMP22/EMP/MP20/Claudin"/>
</dbReference>
<feature type="compositionally biased region" description="Polar residues" evidence="10">
    <location>
        <begin position="182"/>
        <end position="231"/>
    </location>
</feature>
<evidence type="ECO:0000313" key="12">
    <source>
        <dbReference type="EMBL" id="CAG2256004.1"/>
    </source>
</evidence>
<evidence type="ECO:0000256" key="2">
    <source>
        <dbReference type="ARBA" id="ARBA00004651"/>
    </source>
</evidence>
<reference evidence="12" key="1">
    <citation type="submission" date="2021-03" db="EMBL/GenBank/DDBJ databases">
        <authorList>
            <person name="Bekaert M."/>
        </authorList>
    </citation>
    <scope>NUCLEOTIDE SEQUENCE</scope>
</reference>
<dbReference type="Pfam" id="PF00822">
    <property type="entry name" value="PMP22_Claudin"/>
    <property type="match status" value="1"/>
</dbReference>
<dbReference type="InterPro" id="IPR006187">
    <property type="entry name" value="Claudin"/>
</dbReference>
<dbReference type="GO" id="GO:0005198">
    <property type="term" value="F:structural molecule activity"/>
    <property type="evidence" value="ECO:0007669"/>
    <property type="project" value="InterPro"/>
</dbReference>
<evidence type="ECO:0000256" key="4">
    <source>
        <dbReference type="ARBA" id="ARBA00022427"/>
    </source>
</evidence>
<keyword evidence="7" id="KW-0965">Cell junction</keyword>
<evidence type="ECO:0000256" key="5">
    <source>
        <dbReference type="ARBA" id="ARBA00022475"/>
    </source>
</evidence>